<keyword evidence="7" id="KW-0832">Ubl conjugation</keyword>
<keyword evidence="3" id="KW-0597">Phosphoprotein</keyword>
<evidence type="ECO:0000256" key="10">
    <source>
        <dbReference type="ARBA" id="ARBA00061949"/>
    </source>
</evidence>
<accession>A0A8J2RQX4</accession>
<dbReference type="PANTHER" id="PTHR13483">
    <property type="entry name" value="BOX C_D SNORNA PROTEIN 1-RELATED"/>
    <property type="match status" value="1"/>
</dbReference>
<evidence type="ECO:0000256" key="3">
    <source>
        <dbReference type="ARBA" id="ARBA00022553"/>
    </source>
</evidence>
<evidence type="ECO:0000256" key="8">
    <source>
        <dbReference type="ARBA" id="ARBA00049598"/>
    </source>
</evidence>
<feature type="domain" description="HIT-type" evidence="15">
    <location>
        <begin position="22"/>
        <end position="56"/>
    </location>
</feature>
<organism evidence="16 17">
    <name type="scientific">Daphnia galeata</name>
    <dbReference type="NCBI Taxonomy" id="27404"/>
    <lineage>
        <taxon>Eukaryota</taxon>
        <taxon>Metazoa</taxon>
        <taxon>Ecdysozoa</taxon>
        <taxon>Arthropoda</taxon>
        <taxon>Crustacea</taxon>
        <taxon>Branchiopoda</taxon>
        <taxon>Diplostraca</taxon>
        <taxon>Cladocera</taxon>
        <taxon>Anomopoda</taxon>
        <taxon>Daphniidae</taxon>
        <taxon>Daphnia</taxon>
    </lineage>
</organism>
<evidence type="ECO:0000256" key="14">
    <source>
        <dbReference type="SAM" id="MobiDB-lite"/>
    </source>
</evidence>
<dbReference type="GO" id="GO:0000463">
    <property type="term" value="P:maturation of LSU-rRNA from tricistronic rRNA transcript (SSU-rRNA, 5.8S rRNA, LSU-rRNA)"/>
    <property type="evidence" value="ECO:0007669"/>
    <property type="project" value="TreeGrafter"/>
</dbReference>
<dbReference type="Pfam" id="PF25790">
    <property type="entry name" value="BCD1"/>
    <property type="match status" value="1"/>
</dbReference>
<evidence type="ECO:0000256" key="2">
    <source>
        <dbReference type="ARBA" id="ARBA00022517"/>
    </source>
</evidence>
<dbReference type="PROSITE" id="PS51083">
    <property type="entry name" value="ZF_HIT"/>
    <property type="match status" value="1"/>
</dbReference>
<comment type="similarity">
    <text evidence="9">Belongs to the BCD1 family.</text>
</comment>
<dbReference type="FunFam" id="3.30.60.190:FF:000001">
    <property type="entry name" value="box C/D snoRNA protein 1"/>
    <property type="match status" value="1"/>
</dbReference>
<dbReference type="Gene3D" id="3.30.60.190">
    <property type="match status" value="1"/>
</dbReference>
<keyword evidence="17" id="KW-1185">Reference proteome</keyword>
<dbReference type="SUPFAM" id="SSF144232">
    <property type="entry name" value="HIT/MYND zinc finger-like"/>
    <property type="match status" value="1"/>
</dbReference>
<dbReference type="AlphaFoldDB" id="A0A8J2RQX4"/>
<dbReference type="InterPro" id="IPR007529">
    <property type="entry name" value="Znf_HIT"/>
</dbReference>
<dbReference type="GO" id="GO:0070761">
    <property type="term" value="C:pre-snoRNP complex"/>
    <property type="evidence" value="ECO:0007669"/>
    <property type="project" value="TreeGrafter"/>
</dbReference>
<keyword evidence="1" id="KW-1017">Isopeptide bond</keyword>
<dbReference type="EMBL" id="CAKKLH010000192">
    <property type="protein sequence ID" value="CAH0105662.1"/>
    <property type="molecule type" value="Genomic_DNA"/>
</dbReference>
<keyword evidence="4" id="KW-0479">Metal-binding</keyword>
<evidence type="ECO:0000256" key="5">
    <source>
        <dbReference type="ARBA" id="ARBA00022771"/>
    </source>
</evidence>
<dbReference type="PANTHER" id="PTHR13483:SF3">
    <property type="entry name" value="BOX C_D SNORNA PROTEIN 1"/>
    <property type="match status" value="1"/>
</dbReference>
<keyword evidence="2" id="KW-0690">Ribosome biogenesis</keyword>
<name>A0A8J2RQX4_9CRUS</name>
<feature type="region of interest" description="Disordered" evidence="14">
    <location>
        <begin position="264"/>
        <end position="298"/>
    </location>
</feature>
<reference evidence="16" key="1">
    <citation type="submission" date="2021-11" db="EMBL/GenBank/DDBJ databases">
        <authorList>
            <person name="Schell T."/>
        </authorList>
    </citation>
    <scope>NUCLEOTIDE SEQUENCE</scope>
    <source>
        <strain evidence="16">M5</strain>
    </source>
</reference>
<evidence type="ECO:0000313" key="16">
    <source>
        <dbReference type="EMBL" id="CAH0105662.1"/>
    </source>
</evidence>
<dbReference type="CDD" id="cd23023">
    <property type="entry name" value="zf-HIT_BCD1"/>
    <property type="match status" value="1"/>
</dbReference>
<protein>
    <recommendedName>
        <fullName evidence="11">Box C/D snoRNA protein 1</fullName>
    </recommendedName>
    <alternativeName>
        <fullName evidence="12">Zinc finger HIT domain-containing protein 6</fullName>
    </alternativeName>
</protein>
<evidence type="ECO:0000313" key="17">
    <source>
        <dbReference type="Proteomes" id="UP000789390"/>
    </source>
</evidence>
<gene>
    <name evidence="16" type="ORF">DGAL_LOCUS8721</name>
</gene>
<dbReference type="OrthoDB" id="272357at2759"/>
<dbReference type="GO" id="GO:0005634">
    <property type="term" value="C:nucleus"/>
    <property type="evidence" value="ECO:0007669"/>
    <property type="project" value="TreeGrafter"/>
</dbReference>
<evidence type="ECO:0000256" key="1">
    <source>
        <dbReference type="ARBA" id="ARBA00022499"/>
    </source>
</evidence>
<dbReference type="Pfam" id="PF04438">
    <property type="entry name" value="zf-HIT"/>
    <property type="match status" value="1"/>
</dbReference>
<dbReference type="GO" id="GO:0008270">
    <property type="term" value="F:zinc ion binding"/>
    <property type="evidence" value="ECO:0007669"/>
    <property type="project" value="UniProtKB-UniRule"/>
</dbReference>
<evidence type="ECO:0000256" key="11">
    <source>
        <dbReference type="ARBA" id="ARBA00068630"/>
    </source>
</evidence>
<evidence type="ECO:0000256" key="12">
    <source>
        <dbReference type="ARBA" id="ARBA00077531"/>
    </source>
</evidence>
<evidence type="ECO:0000256" key="6">
    <source>
        <dbReference type="ARBA" id="ARBA00022833"/>
    </source>
</evidence>
<evidence type="ECO:0000256" key="13">
    <source>
        <dbReference type="PROSITE-ProRule" id="PRU00453"/>
    </source>
</evidence>
<dbReference type="GO" id="GO:0048254">
    <property type="term" value="P:snoRNA localization"/>
    <property type="evidence" value="ECO:0007669"/>
    <property type="project" value="TreeGrafter"/>
</dbReference>
<evidence type="ECO:0000256" key="7">
    <source>
        <dbReference type="ARBA" id="ARBA00022843"/>
    </source>
</evidence>
<dbReference type="Proteomes" id="UP000789390">
    <property type="component" value="Unassembled WGS sequence"/>
</dbReference>
<comment type="subunit">
    <text evidence="10">Interacts with FBL, SNU13, NOP58, NUFIP1, RUVBL1, RUVBL2 and TAF9. Interacts (via HIT-type zinc finger) with the RUVBL1/RUVBL2 complex in the presence of ADP.</text>
</comment>
<sequence length="298" mass="34564">MEVTIKRELSEDVLKITRLGTCQKCGAQEARYRCPRCEFRSCCLQCVNLHKKEFDCNGIRDKTRFKSLSQFTELDLLSDYRLLEEAGRSVESYYRDVLKRSTRVNKELPKHLNHLRCAAAQRGVTLRFLPPNFTRHKFNTTYLDWKTKIIDWKVEWRFSWNGVTTIENRVPENEILLNVFKRTIEANSKCVSLNDFALDKVHIFMAAEHTPGQNGRFHLISLDKTLADNLKGTVLVEHPIFQVVLDPEDRYPLIGTPIRVREPKVKLEKSRATNSGGDTGPDEKKQKLTFFEVSDGEN</sequence>
<evidence type="ECO:0000256" key="9">
    <source>
        <dbReference type="ARBA" id="ARBA00049654"/>
    </source>
</evidence>
<evidence type="ECO:0000256" key="4">
    <source>
        <dbReference type="ARBA" id="ARBA00022723"/>
    </source>
</evidence>
<dbReference type="InterPro" id="IPR057721">
    <property type="entry name" value="BCD1_alpha/beta"/>
</dbReference>
<keyword evidence="5 13" id="KW-0863">Zinc-finger</keyword>
<dbReference type="InterPro" id="IPR051639">
    <property type="entry name" value="BCD1"/>
</dbReference>
<keyword evidence="6" id="KW-0862">Zinc</keyword>
<proteinExistence type="inferred from homology"/>
<dbReference type="GO" id="GO:0000492">
    <property type="term" value="P:box C/D snoRNP assembly"/>
    <property type="evidence" value="ECO:0007669"/>
    <property type="project" value="TreeGrafter"/>
</dbReference>
<comment type="function">
    <text evidence="8">Required for box C/D snoRNAs accumulation involved in snoRNA processing, snoRNA transport to the nucleolus and ribosome biogenesis.</text>
</comment>
<comment type="caution">
    <text evidence="16">The sequence shown here is derived from an EMBL/GenBank/DDBJ whole genome shotgun (WGS) entry which is preliminary data.</text>
</comment>
<evidence type="ECO:0000259" key="15">
    <source>
        <dbReference type="PROSITE" id="PS51083"/>
    </source>
</evidence>